<feature type="region of interest" description="Disordered" evidence="1">
    <location>
        <begin position="325"/>
        <end position="347"/>
    </location>
</feature>
<dbReference type="SUPFAM" id="SSF52540">
    <property type="entry name" value="P-loop containing nucleoside triphosphate hydrolases"/>
    <property type="match status" value="1"/>
</dbReference>
<dbReference type="Proteomes" id="UP000589626">
    <property type="component" value="Unassembled WGS sequence"/>
</dbReference>
<proteinExistence type="predicted"/>
<keyword evidence="3" id="KW-1185">Reference proteome</keyword>
<gene>
    <name evidence="2" type="ORF">FHU40_001997</name>
</gene>
<dbReference type="InterPro" id="IPR027417">
    <property type="entry name" value="P-loop_NTPase"/>
</dbReference>
<evidence type="ECO:0008006" key="4">
    <source>
        <dbReference type="Google" id="ProtNLM"/>
    </source>
</evidence>
<dbReference type="RefSeq" id="WP_183592011.1">
    <property type="nucleotide sequence ID" value="NZ_JACHWR010000001.1"/>
</dbReference>
<accession>A0A7W4Z1T4</accession>
<comment type="caution">
    <text evidence="2">The sequence shown here is derived from an EMBL/GenBank/DDBJ whole genome shotgun (WGS) entry which is preliminary data.</text>
</comment>
<evidence type="ECO:0000313" key="2">
    <source>
        <dbReference type="EMBL" id="MBB3042196.1"/>
    </source>
</evidence>
<dbReference type="EMBL" id="JACHWR010000001">
    <property type="protein sequence ID" value="MBB3042196.1"/>
    <property type="molecule type" value="Genomic_DNA"/>
</dbReference>
<dbReference type="PIRSF" id="PIRSF029407">
    <property type="entry name" value="UCP029407"/>
    <property type="match status" value="1"/>
</dbReference>
<feature type="compositionally biased region" description="Basic residues" evidence="1">
    <location>
        <begin position="337"/>
        <end position="347"/>
    </location>
</feature>
<organism evidence="2 3">
    <name type="scientific">Nocardioides soli</name>
    <dbReference type="NCBI Taxonomy" id="1036020"/>
    <lineage>
        <taxon>Bacteria</taxon>
        <taxon>Bacillati</taxon>
        <taxon>Actinomycetota</taxon>
        <taxon>Actinomycetes</taxon>
        <taxon>Propionibacteriales</taxon>
        <taxon>Nocardioidaceae</taxon>
        <taxon>Nocardioides</taxon>
    </lineage>
</organism>
<evidence type="ECO:0000256" key="1">
    <source>
        <dbReference type="SAM" id="MobiDB-lite"/>
    </source>
</evidence>
<sequence length="347" mass="38993">MTEIARPATSGRRVVMIVGSGRSGTSVMACTLQQLGMRVPQPEVPADETNPKGFGESQWLVDFHDRLLQRANVTVSDARPRAWFSTSKQSTHERFRRQASMWLERQFEEADEVVLKDPRLVWFLGLWESAALHLGVTPVFISMLRPPAEVIGSKHHHYSSRVSLESRAASWVNLVLHTERATRGKARAFVRYHDLLSDWTVPVHRLGEDFALDAVLSASAKDLRGVYDLIDPSLYRVRSADLEVPIRGRLKVLMDGTQELAERLADGKDDAEAHAASDELRADYLDLYEQAEAIADSTTQAVGRKLRKRHARTIEQAVAEALEARSESAATAEPLTRRQRNLLRRGN</sequence>
<dbReference type="Gene3D" id="3.40.50.300">
    <property type="entry name" value="P-loop containing nucleotide triphosphate hydrolases"/>
    <property type="match status" value="1"/>
</dbReference>
<protein>
    <recommendedName>
        <fullName evidence="4">Sulfotransferase family protein</fullName>
    </recommendedName>
</protein>
<reference evidence="2 3" key="1">
    <citation type="submission" date="2020-08" db="EMBL/GenBank/DDBJ databases">
        <title>Sequencing the genomes of 1000 actinobacteria strains.</title>
        <authorList>
            <person name="Klenk H.-P."/>
        </authorList>
    </citation>
    <scope>NUCLEOTIDE SEQUENCE [LARGE SCALE GENOMIC DNA]</scope>
    <source>
        <strain evidence="2 3">DSM 105498</strain>
    </source>
</reference>
<dbReference type="AlphaFoldDB" id="A0A7W4Z1T4"/>
<evidence type="ECO:0000313" key="3">
    <source>
        <dbReference type="Proteomes" id="UP000589626"/>
    </source>
</evidence>
<dbReference type="InterPro" id="IPR014556">
    <property type="entry name" value="UCP029407"/>
</dbReference>
<name>A0A7W4Z1T4_9ACTN</name>